<evidence type="ECO:0008006" key="3">
    <source>
        <dbReference type="Google" id="ProtNLM"/>
    </source>
</evidence>
<dbReference type="AlphaFoldDB" id="R1CPC5"/>
<accession>R1CPC5</accession>
<dbReference type="STRING" id="1304284.L21TH_1445"/>
<dbReference type="PATRIC" id="fig|1304284.3.peg.1414"/>
<dbReference type="EMBL" id="ARZA01000153">
    <property type="protein sequence ID" value="EOD00511.1"/>
    <property type="molecule type" value="Genomic_DNA"/>
</dbReference>
<comment type="caution">
    <text evidence="1">The sequence shown here is derived from an EMBL/GenBank/DDBJ whole genome shotgun (WGS) entry which is preliminary data.</text>
</comment>
<dbReference type="Proteomes" id="UP000013378">
    <property type="component" value="Unassembled WGS sequence"/>
</dbReference>
<dbReference type="eggNOG" id="ENOG502Z8AS">
    <property type="taxonomic scope" value="Bacteria"/>
</dbReference>
<organism evidence="1 2">
    <name type="scientific">Caldisalinibacter kiritimatiensis</name>
    <dbReference type="NCBI Taxonomy" id="1304284"/>
    <lineage>
        <taxon>Bacteria</taxon>
        <taxon>Bacillati</taxon>
        <taxon>Bacillota</taxon>
        <taxon>Tissierellia</taxon>
        <taxon>Tissierellales</taxon>
        <taxon>Thermohalobacteraceae</taxon>
        <taxon>Caldisalinibacter</taxon>
    </lineage>
</organism>
<gene>
    <name evidence="1" type="ORF">L21TH_1445</name>
</gene>
<keyword evidence="2" id="KW-1185">Reference proteome</keyword>
<protein>
    <recommendedName>
        <fullName evidence="3">Spore coat protein</fullName>
    </recommendedName>
</protein>
<dbReference type="InterPro" id="IPR028994">
    <property type="entry name" value="Integrin_alpha_N"/>
</dbReference>
<dbReference type="OrthoDB" id="1653343at2"/>
<dbReference type="SUPFAM" id="SSF69318">
    <property type="entry name" value="Integrin alpha N-terminal domain"/>
    <property type="match status" value="1"/>
</dbReference>
<dbReference type="RefSeq" id="WP_006312814.1">
    <property type="nucleotide sequence ID" value="NZ_ARZA01000153.1"/>
</dbReference>
<proteinExistence type="predicted"/>
<name>R1CPC5_9FIRM</name>
<evidence type="ECO:0000313" key="2">
    <source>
        <dbReference type="Proteomes" id="UP000013378"/>
    </source>
</evidence>
<evidence type="ECO:0000313" key="1">
    <source>
        <dbReference type="EMBL" id="EOD00511.1"/>
    </source>
</evidence>
<sequence>MYYYPPHFFNQVENKIYILDFKRGDVNGDRVIDNVYLVGEKTSGLESPFTDNITLIIQDGKTGRFTRIPLKDNAGYNPTIFLGDFTGDKVKDILVSIDSGGSGGLAFYYIYSFVNNKPKEIFDHEKFNEKYQYNVIYKDFYQVEVTPKDKSKKYIIDIRYKGKEYLSEIYDEDGKLKELIEGWVNPLGGLYPIDFQRDGVYELYALQRIAGRYNADGLGYVQTSLEWNGKKFVPFFQTVGIFG</sequence>
<reference evidence="1 2" key="1">
    <citation type="journal article" date="2015" name="Geomicrobiol. J.">
        <title>Caldisalinibacter kiritimatiensis gen. nov., sp. nov., a moderately thermohalophilic thiosulfate-reducing bacterium from a hypersaline microbial mat.</title>
        <authorList>
            <person name="Ben Hania W."/>
            <person name="Joseph M."/>
            <person name="Fiebig A."/>
            <person name="Bunk B."/>
            <person name="Klenk H.-P."/>
            <person name="Fardeau M.-L."/>
            <person name="Spring S."/>
        </authorList>
    </citation>
    <scope>NUCLEOTIDE SEQUENCE [LARGE SCALE GENOMIC DNA]</scope>
    <source>
        <strain evidence="1 2">L21-TH-D2</strain>
    </source>
</reference>